<dbReference type="PANTHER" id="PTHR43580:SF2">
    <property type="entry name" value="CYTOKINE-LIKE NUCLEAR FACTOR N-PAC"/>
    <property type="match status" value="1"/>
</dbReference>
<gene>
    <name evidence="5" type="ORF">ADK37_36075</name>
</gene>
<evidence type="ECO:0000259" key="4">
    <source>
        <dbReference type="Pfam" id="PF21761"/>
    </source>
</evidence>
<dbReference type="GO" id="GO:0140673">
    <property type="term" value="P:transcription elongation-coupled chromatin remodeling"/>
    <property type="evidence" value="ECO:0007669"/>
    <property type="project" value="TreeGrafter"/>
</dbReference>
<dbReference type="InterPro" id="IPR036291">
    <property type="entry name" value="NAD(P)-bd_dom_sf"/>
</dbReference>
<dbReference type="Pfam" id="PF21761">
    <property type="entry name" value="RedAm-like_C"/>
    <property type="match status" value="1"/>
</dbReference>
<dbReference type="Pfam" id="PF03446">
    <property type="entry name" value="NAD_binding_2"/>
    <property type="match status" value="1"/>
</dbReference>
<dbReference type="SUPFAM" id="SSF51735">
    <property type="entry name" value="NAD(P)-binding Rossmann-fold domains"/>
    <property type="match status" value="1"/>
</dbReference>
<comment type="similarity">
    <text evidence="1">Belongs to the HIBADH-related family.</text>
</comment>
<dbReference type="InterPro" id="IPR006115">
    <property type="entry name" value="6PGDH_NADP-bd"/>
</dbReference>
<dbReference type="GO" id="GO:0016491">
    <property type="term" value="F:oxidoreductase activity"/>
    <property type="evidence" value="ECO:0007669"/>
    <property type="project" value="UniProtKB-KW"/>
</dbReference>
<dbReference type="InterPro" id="IPR048666">
    <property type="entry name" value="RedAm-like_C"/>
</dbReference>
<sequence>MSNTSPVTVLGLGDMGRALAAAFLAEERATTVWNRTAAKADELISLGAVRADSVAEAVTGSPLVVVCLLDYGVVRETLEPVAGQLRGRTVVNLTNGTPSQAAEMAAWVTGHGGDYLDGGIMAVPTTVATPEAFILYSGEQRIFDTYRGVLGELGSARYLGDDIGLASLYDLALLSGMHLMFDGFHHAVAMATSQEGGSAFGFTELLVPWLTNMARLLPAFAAEVDADLTTAAEPRLTQGLDVQVSGLANIMDAARDAGVSTTPLESSMAALEALLAHGHKVWSAPASVRQLRTAP</sequence>
<dbReference type="eggNOG" id="COG2084">
    <property type="taxonomic scope" value="Bacteria"/>
</dbReference>
<dbReference type="InterPro" id="IPR015815">
    <property type="entry name" value="HIBADH-related"/>
</dbReference>
<dbReference type="GO" id="GO:0031491">
    <property type="term" value="F:nucleosome binding"/>
    <property type="evidence" value="ECO:0007669"/>
    <property type="project" value="TreeGrafter"/>
</dbReference>
<dbReference type="Gene3D" id="1.10.1040.10">
    <property type="entry name" value="N-(1-d-carboxylethyl)-l-norvaline Dehydrogenase, domain 2"/>
    <property type="match status" value="1"/>
</dbReference>
<organism evidence="5 6">
    <name type="scientific">Streptomyces resistomycificus</name>
    <dbReference type="NCBI Taxonomy" id="67356"/>
    <lineage>
        <taxon>Bacteria</taxon>
        <taxon>Bacillati</taxon>
        <taxon>Actinomycetota</taxon>
        <taxon>Actinomycetes</taxon>
        <taxon>Kitasatosporales</taxon>
        <taxon>Streptomycetaceae</taxon>
        <taxon>Streptomyces</taxon>
        <taxon>Streptomyces aurantiacus group</taxon>
    </lineage>
</organism>
<dbReference type="STRING" id="67356.AQJ84_38980"/>
<dbReference type="GO" id="GO:0000785">
    <property type="term" value="C:chromatin"/>
    <property type="evidence" value="ECO:0007669"/>
    <property type="project" value="TreeGrafter"/>
</dbReference>
<evidence type="ECO:0000313" key="6">
    <source>
        <dbReference type="Proteomes" id="UP000037251"/>
    </source>
</evidence>
<dbReference type="EMBL" id="LGUS01000220">
    <property type="protein sequence ID" value="KOG29637.1"/>
    <property type="molecule type" value="Genomic_DNA"/>
</dbReference>
<comment type="caution">
    <text evidence="5">The sequence shown here is derived from an EMBL/GenBank/DDBJ whole genome shotgun (WGS) entry which is preliminary data.</text>
</comment>
<dbReference type="PANTHER" id="PTHR43580">
    <property type="entry name" value="OXIDOREDUCTASE GLYR1-RELATED"/>
    <property type="match status" value="1"/>
</dbReference>
<dbReference type="RefSeq" id="WP_037803774.1">
    <property type="nucleotide sequence ID" value="NZ_KL575624.1"/>
</dbReference>
<keyword evidence="2" id="KW-0560">Oxidoreductase</keyword>
<feature type="domain" description="6-phosphogluconate dehydrogenase NADP-binding" evidence="3">
    <location>
        <begin position="7"/>
        <end position="155"/>
    </location>
</feature>
<feature type="domain" description="NADPH-dependent reductive aminase-like C-terminal" evidence="4">
    <location>
        <begin position="162"/>
        <end position="291"/>
    </location>
</feature>
<evidence type="ECO:0000256" key="1">
    <source>
        <dbReference type="ARBA" id="ARBA00009080"/>
    </source>
</evidence>
<dbReference type="PATRIC" id="fig|67356.5.peg.7717"/>
<dbReference type="Proteomes" id="UP000037251">
    <property type="component" value="Unassembled WGS sequence"/>
</dbReference>
<protein>
    <submittedName>
        <fullName evidence="5">Uncharacterized protein</fullName>
    </submittedName>
</protein>
<dbReference type="AlphaFoldDB" id="A0A0L8KUS9"/>
<evidence type="ECO:0000313" key="5">
    <source>
        <dbReference type="EMBL" id="KOG29637.1"/>
    </source>
</evidence>
<dbReference type="InterPro" id="IPR051265">
    <property type="entry name" value="HIBADH-related_NP60_sf"/>
</dbReference>
<reference evidence="6" key="1">
    <citation type="submission" date="2015-07" db="EMBL/GenBank/DDBJ databases">
        <authorList>
            <person name="Ju K.-S."/>
            <person name="Doroghazi J.R."/>
            <person name="Metcalf W.W."/>
        </authorList>
    </citation>
    <scope>NUCLEOTIDE SEQUENCE [LARGE SCALE GENOMIC DNA]</scope>
    <source>
        <strain evidence="6">NRRL 2290</strain>
    </source>
</reference>
<proteinExistence type="inferred from homology"/>
<dbReference type="InterPro" id="IPR013328">
    <property type="entry name" value="6PGD_dom2"/>
</dbReference>
<dbReference type="GO" id="GO:0050661">
    <property type="term" value="F:NADP binding"/>
    <property type="evidence" value="ECO:0007669"/>
    <property type="project" value="InterPro"/>
</dbReference>
<dbReference type="PIRSF" id="PIRSF000103">
    <property type="entry name" value="HIBADH"/>
    <property type="match status" value="1"/>
</dbReference>
<dbReference type="Gene3D" id="3.40.50.720">
    <property type="entry name" value="NAD(P)-binding Rossmann-like Domain"/>
    <property type="match status" value="1"/>
</dbReference>
<name>A0A0L8KUS9_9ACTN</name>
<dbReference type="GO" id="GO:0003677">
    <property type="term" value="F:DNA binding"/>
    <property type="evidence" value="ECO:0007669"/>
    <property type="project" value="TreeGrafter"/>
</dbReference>
<evidence type="ECO:0000259" key="3">
    <source>
        <dbReference type="Pfam" id="PF03446"/>
    </source>
</evidence>
<accession>A0A0L8KUS9</accession>
<keyword evidence="6" id="KW-1185">Reference proteome</keyword>
<evidence type="ECO:0000256" key="2">
    <source>
        <dbReference type="ARBA" id="ARBA00023002"/>
    </source>
</evidence>